<dbReference type="Proteomes" id="UP000009011">
    <property type="component" value="Chromosome"/>
</dbReference>
<dbReference type="RefSeq" id="WP_014857047.1">
    <property type="nucleotide sequence ID" value="NC_018178.1"/>
</dbReference>
<reference evidence="1 2" key="1">
    <citation type="journal article" date="2013" name="PLoS ONE">
        <title>Genomic analysis of Melioribacter roseus, facultatively anaerobic organotrophic bacterium representing a novel deep lineage within Bacteriodetes/Chlorobi group.</title>
        <authorList>
            <person name="Kadnikov V.V."/>
            <person name="Mardanov A.V."/>
            <person name="Podosokorskaya O.A."/>
            <person name="Gavrilov S.N."/>
            <person name="Kublanov I.V."/>
            <person name="Beletsky A.V."/>
            <person name="Bonch-Osmolovskaya E.A."/>
            <person name="Ravin N.V."/>
        </authorList>
    </citation>
    <scope>NUCLEOTIDE SEQUENCE [LARGE SCALE GENOMIC DNA]</scope>
    <source>
        <strain evidence="2">JCM 17771 / P3M-2</strain>
    </source>
</reference>
<evidence type="ECO:0000313" key="1">
    <source>
        <dbReference type="EMBL" id="AFN75617.1"/>
    </source>
</evidence>
<sequence>MKKNLVFILICFLTINNIYGNLQDKTKILTDINSPVDSVRIKAVGIVIEHNIKEALPVLENDFEKQDISIMPLYLEALKRLGSARLEEKLNIYIDKIGSQSSAKGEILDASVRSKIQSSFINKIGISK</sequence>
<organism evidence="1 2">
    <name type="scientific">Melioribacter roseus (strain DSM 23840 / JCM 17771 / VKM B-2668 / P3M-2)</name>
    <dbReference type="NCBI Taxonomy" id="1191523"/>
    <lineage>
        <taxon>Bacteria</taxon>
        <taxon>Pseudomonadati</taxon>
        <taxon>Ignavibacteriota</taxon>
        <taxon>Ignavibacteria</taxon>
        <taxon>Ignavibacteriales</taxon>
        <taxon>Melioribacteraceae</taxon>
        <taxon>Melioribacter</taxon>
    </lineage>
</organism>
<dbReference type="EMBL" id="CP003557">
    <property type="protein sequence ID" value="AFN75617.1"/>
    <property type="molecule type" value="Genomic_DNA"/>
</dbReference>
<accession>I6YYH8</accession>
<protein>
    <submittedName>
        <fullName evidence="1">Uncharacterized protein</fullName>
    </submittedName>
</protein>
<dbReference type="AlphaFoldDB" id="I6YYH8"/>
<dbReference type="STRING" id="1191523.MROS_2387"/>
<keyword evidence="2" id="KW-1185">Reference proteome</keyword>
<gene>
    <name evidence="1" type="ordered locus">MROS_2387</name>
</gene>
<evidence type="ECO:0000313" key="2">
    <source>
        <dbReference type="Proteomes" id="UP000009011"/>
    </source>
</evidence>
<dbReference type="HOGENOM" id="CLU_1956997_0_0_10"/>
<dbReference type="KEGG" id="mro:MROS_2387"/>
<name>I6YYH8_MELRP</name>
<proteinExistence type="predicted"/>